<dbReference type="Proteomes" id="UP001479436">
    <property type="component" value="Unassembled WGS sequence"/>
</dbReference>
<evidence type="ECO:0000259" key="2">
    <source>
        <dbReference type="PROSITE" id="PS51471"/>
    </source>
</evidence>
<dbReference type="Pfam" id="PF14226">
    <property type="entry name" value="DIOX_N"/>
    <property type="match status" value="1"/>
</dbReference>
<dbReference type="InterPro" id="IPR050231">
    <property type="entry name" value="Iron_ascorbate_oxido_reductase"/>
</dbReference>
<keyword evidence="4" id="KW-1185">Reference proteome</keyword>
<dbReference type="PRINTS" id="PR00682">
    <property type="entry name" value="IPNSYNTHASE"/>
</dbReference>
<dbReference type="PROSITE" id="PS51471">
    <property type="entry name" value="FE2OG_OXY"/>
    <property type="match status" value="1"/>
</dbReference>
<keyword evidence="1" id="KW-0408">Iron</keyword>
<feature type="domain" description="Fe2OG dioxygenase" evidence="2">
    <location>
        <begin position="181"/>
        <end position="287"/>
    </location>
</feature>
<reference evidence="3 4" key="1">
    <citation type="submission" date="2023-04" db="EMBL/GenBank/DDBJ databases">
        <title>Genome of Basidiobolus ranarum AG-B5.</title>
        <authorList>
            <person name="Stajich J.E."/>
            <person name="Carter-House D."/>
            <person name="Gryganskyi A."/>
        </authorList>
    </citation>
    <scope>NUCLEOTIDE SEQUENCE [LARGE SCALE GENOMIC DNA]</scope>
    <source>
        <strain evidence="3 4">AG-B5</strain>
    </source>
</reference>
<gene>
    <name evidence="3" type="ORF">K7432_010348</name>
</gene>
<dbReference type="PANTHER" id="PTHR47990">
    <property type="entry name" value="2-OXOGLUTARATE (2OG) AND FE(II)-DEPENDENT OXYGENASE SUPERFAMILY PROTEIN-RELATED"/>
    <property type="match status" value="1"/>
</dbReference>
<evidence type="ECO:0000313" key="3">
    <source>
        <dbReference type="EMBL" id="KAK9704138.1"/>
    </source>
</evidence>
<name>A0ABR2VWJ1_9FUNG</name>
<dbReference type="SUPFAM" id="SSF51197">
    <property type="entry name" value="Clavaminate synthase-like"/>
    <property type="match status" value="1"/>
</dbReference>
<dbReference type="InterPro" id="IPR027443">
    <property type="entry name" value="IPNS-like_sf"/>
</dbReference>
<sequence>MTVSIEAIPVLDLSLWASSDPEKREAFLKSLRYALIHVGFFYVKNHAASPNLLKEILLQTRKFFQLPIEDKQSLRIENSPQFRGYTAMKHEVTDHKLDNREQIDFGSELPVNRNLTSDMPPFLRLTGPNQWPDHNLLPEFKPTVLEFMEETERIALSLIQAIAEVLGLPNNFFDSTFSEEPYYRLKVVRYPSMGDPVDQPENHGLGVGPHKDYGFLTILLQDDVGGLQIQTQQGKWIDAPSIPDTFVVNIGEAFERLTQRCFIATTHRVLNNRSGKDRYSVPFFFNPSLSARVPDIVVPEDILAESSRTYVSDVKQHQLLQDPAYGINALGGLCRSHRAVVERHYPELL</sequence>
<keyword evidence="1" id="KW-0560">Oxidoreductase</keyword>
<comment type="similarity">
    <text evidence="1">Belongs to the iron/ascorbate-dependent oxidoreductase family.</text>
</comment>
<keyword evidence="1" id="KW-0479">Metal-binding</keyword>
<protein>
    <recommendedName>
        <fullName evidence="2">Fe2OG dioxygenase domain-containing protein</fullName>
    </recommendedName>
</protein>
<dbReference type="InterPro" id="IPR044861">
    <property type="entry name" value="IPNS-like_FE2OG_OXY"/>
</dbReference>
<dbReference type="EMBL" id="JASJQH010007582">
    <property type="protein sequence ID" value="KAK9704138.1"/>
    <property type="molecule type" value="Genomic_DNA"/>
</dbReference>
<organism evidence="3 4">
    <name type="scientific">Basidiobolus ranarum</name>
    <dbReference type="NCBI Taxonomy" id="34480"/>
    <lineage>
        <taxon>Eukaryota</taxon>
        <taxon>Fungi</taxon>
        <taxon>Fungi incertae sedis</taxon>
        <taxon>Zoopagomycota</taxon>
        <taxon>Entomophthoromycotina</taxon>
        <taxon>Basidiobolomycetes</taxon>
        <taxon>Basidiobolales</taxon>
        <taxon>Basidiobolaceae</taxon>
        <taxon>Basidiobolus</taxon>
    </lineage>
</organism>
<comment type="caution">
    <text evidence="3">The sequence shown here is derived from an EMBL/GenBank/DDBJ whole genome shotgun (WGS) entry which is preliminary data.</text>
</comment>
<evidence type="ECO:0000313" key="4">
    <source>
        <dbReference type="Proteomes" id="UP001479436"/>
    </source>
</evidence>
<dbReference type="Gene3D" id="2.60.120.330">
    <property type="entry name" value="B-lactam Antibiotic, Isopenicillin N Synthase, Chain"/>
    <property type="match status" value="1"/>
</dbReference>
<dbReference type="Pfam" id="PF03171">
    <property type="entry name" value="2OG-FeII_Oxy"/>
    <property type="match status" value="1"/>
</dbReference>
<accession>A0ABR2VWJ1</accession>
<evidence type="ECO:0000256" key="1">
    <source>
        <dbReference type="RuleBase" id="RU003682"/>
    </source>
</evidence>
<dbReference type="InterPro" id="IPR026992">
    <property type="entry name" value="DIOX_N"/>
</dbReference>
<proteinExistence type="inferred from homology"/>
<dbReference type="InterPro" id="IPR005123">
    <property type="entry name" value="Oxoglu/Fe-dep_dioxygenase_dom"/>
</dbReference>